<organism evidence="1">
    <name type="scientific">freshwater metagenome</name>
    <dbReference type="NCBI Taxonomy" id="449393"/>
    <lineage>
        <taxon>unclassified sequences</taxon>
        <taxon>metagenomes</taxon>
        <taxon>ecological metagenomes</taxon>
    </lineage>
</organism>
<evidence type="ECO:0000313" key="1">
    <source>
        <dbReference type="EMBL" id="CAB4686813.1"/>
    </source>
</evidence>
<dbReference type="EMBL" id="CAEZXP010000001">
    <property type="protein sequence ID" value="CAB4686813.1"/>
    <property type="molecule type" value="Genomic_DNA"/>
</dbReference>
<gene>
    <name evidence="1" type="ORF">UFOPK2399_00414</name>
</gene>
<protein>
    <submittedName>
        <fullName evidence="1">Unannotated protein</fullName>
    </submittedName>
</protein>
<dbReference type="InterPro" id="IPR008792">
    <property type="entry name" value="PQQD"/>
</dbReference>
<accession>A0A6J6NR95</accession>
<reference evidence="1" key="1">
    <citation type="submission" date="2020-05" db="EMBL/GenBank/DDBJ databases">
        <authorList>
            <person name="Chiriac C."/>
            <person name="Salcher M."/>
            <person name="Ghai R."/>
            <person name="Kavagutti S V."/>
        </authorList>
    </citation>
    <scope>NUCLEOTIDE SEQUENCE</scope>
</reference>
<name>A0A6J6NR95_9ZZZZ</name>
<proteinExistence type="predicted"/>
<dbReference type="Pfam" id="PF05402">
    <property type="entry name" value="PqqD"/>
    <property type="match status" value="1"/>
</dbReference>
<sequence>MVGLTALVDVDGRARFLELEATPLVRWRVPDGLVATILQAGNELSAMTAPPAQHGPLMRVAPGPDGSGLAWPRPADRVVGWEQGTPRAAPGVQAWFLDDDLVLRVPASEELLVVDGSGPYVWAALTEGVDLETIGQELAEATAVPVERAAAALGDLVAAWIEAGVLAIEGRAALPDLGAPSRAVRESTIAIGEVSRSYRLGAAAIEVRFPGASEADWVGRALAGLTSQETDDPVAMVNVVTECDGYVVQGARIGRRRCASGYQLPSRARSAVVAAWSRAHESPAWQATAITLPSSDAAFVVVGSVVARAALVDAWLDTGGVVVADDLVILDSLENVTPLAIGFAERPAYQWIDGVTPALGGDDAPLVDEEGFLVDYRLLEEAAYRRVATAARGVVILDGVEPPAEVSRGVVLRALLKTRVAGRRGVSTFEAEAVLRWLSASERWQASVEDAPQTCRFLREGLSRSSRGK</sequence>
<dbReference type="AlphaFoldDB" id="A0A6J6NR95"/>